<evidence type="ECO:0000313" key="1">
    <source>
        <dbReference type="EMBL" id="CUS37954.1"/>
    </source>
</evidence>
<gene>
    <name evidence="1" type="ORF">COMA2_40114</name>
</gene>
<organism evidence="1 2">
    <name type="scientific">Candidatus Nitrospira nitrificans</name>
    <dbReference type="NCBI Taxonomy" id="1742973"/>
    <lineage>
        <taxon>Bacteria</taxon>
        <taxon>Pseudomonadati</taxon>
        <taxon>Nitrospirota</taxon>
        <taxon>Nitrospiria</taxon>
        <taxon>Nitrospirales</taxon>
        <taxon>Nitrospiraceae</taxon>
        <taxon>Nitrospira</taxon>
    </lineage>
</organism>
<sequence length="136" mass="15569">MGLLSRLLNMPSFNGATNALLIELALPELTESQRSQLKRRVLELYKTHTTSDGSTDDILAQLNQTPRIFQLNIVALAMKDLGYPPPFRKEKIQKIKNPFDPVHADEYALRAVARRLKWRYGVEIWIAGESISFDSW</sequence>
<dbReference type="AlphaFoldDB" id="A0A0S4LS90"/>
<protein>
    <submittedName>
        <fullName evidence="1">Uncharacterized protein</fullName>
    </submittedName>
</protein>
<accession>A0A0S4LS90</accession>
<keyword evidence="2" id="KW-1185">Reference proteome</keyword>
<dbReference type="STRING" id="1742973.COMA2_40114"/>
<dbReference type="Proteomes" id="UP000198736">
    <property type="component" value="Unassembled WGS sequence"/>
</dbReference>
<dbReference type="EMBL" id="CZPZ01000031">
    <property type="protein sequence ID" value="CUS37954.1"/>
    <property type="molecule type" value="Genomic_DNA"/>
</dbReference>
<name>A0A0S4LS90_9BACT</name>
<evidence type="ECO:0000313" key="2">
    <source>
        <dbReference type="Proteomes" id="UP000198736"/>
    </source>
</evidence>
<proteinExistence type="predicted"/>
<reference evidence="2" key="1">
    <citation type="submission" date="2015-10" db="EMBL/GenBank/DDBJ databases">
        <authorList>
            <person name="Luecker S."/>
            <person name="Luecker S."/>
        </authorList>
    </citation>
    <scope>NUCLEOTIDE SEQUENCE [LARGE SCALE GENOMIC DNA]</scope>
</reference>